<proteinExistence type="predicted"/>
<evidence type="ECO:0000256" key="1">
    <source>
        <dbReference type="SAM" id="MobiDB-lite"/>
    </source>
</evidence>
<accession>A0A1L0G594</accession>
<organism evidence="2 3">
    <name type="scientific">Sungouiella intermedia</name>
    <dbReference type="NCBI Taxonomy" id="45354"/>
    <lineage>
        <taxon>Eukaryota</taxon>
        <taxon>Fungi</taxon>
        <taxon>Dikarya</taxon>
        <taxon>Ascomycota</taxon>
        <taxon>Saccharomycotina</taxon>
        <taxon>Pichiomycetes</taxon>
        <taxon>Metschnikowiaceae</taxon>
        <taxon>Sungouiella</taxon>
    </lineage>
</organism>
<dbReference type="EMBL" id="LT635765">
    <property type="protein sequence ID" value="SGZ51741.1"/>
    <property type="molecule type" value="Genomic_DNA"/>
</dbReference>
<name>A0A1L0G594_9ASCO</name>
<evidence type="ECO:0000313" key="2">
    <source>
        <dbReference type="EMBL" id="SGZ51741.1"/>
    </source>
</evidence>
<gene>
    <name evidence="2" type="ORF">SAMEA4029009_CIC11G00000002660</name>
</gene>
<protein>
    <submittedName>
        <fullName evidence="2">CIC11C00000002660</fullName>
    </submittedName>
</protein>
<dbReference type="Proteomes" id="UP000182259">
    <property type="component" value="Chromosome II"/>
</dbReference>
<feature type="region of interest" description="Disordered" evidence="1">
    <location>
        <begin position="30"/>
        <end position="76"/>
    </location>
</feature>
<feature type="compositionally biased region" description="Basic and acidic residues" evidence="1">
    <location>
        <begin position="43"/>
        <end position="76"/>
    </location>
</feature>
<sequence length="76" mass="8835">MNQQKGTQASKYNTHCHACHERFASRARFPGDAITDFSPVNHDSSREIEHRNDQTDEMVSRPEEGHFEESKFSRNL</sequence>
<reference evidence="2 3" key="1">
    <citation type="submission" date="2016-10" db="EMBL/GenBank/DDBJ databases">
        <authorList>
            <person name="de Groot N.N."/>
        </authorList>
    </citation>
    <scope>NUCLEOTIDE SEQUENCE [LARGE SCALE GENOMIC DNA]</scope>
    <source>
        <strain evidence="2 3">PYCC 4715</strain>
    </source>
</reference>
<dbReference type="AlphaFoldDB" id="A0A1L0G594"/>
<evidence type="ECO:0000313" key="3">
    <source>
        <dbReference type="Proteomes" id="UP000182259"/>
    </source>
</evidence>